<dbReference type="EMBL" id="JAIXMP010000012">
    <property type="protein sequence ID" value="KAI9264245.1"/>
    <property type="molecule type" value="Genomic_DNA"/>
</dbReference>
<name>A0AAD5K137_9FUNG</name>
<dbReference type="AlphaFoldDB" id="A0AAD5K137"/>
<comment type="caution">
    <text evidence="1">The sequence shown here is derived from an EMBL/GenBank/DDBJ whole genome shotgun (WGS) entry which is preliminary data.</text>
</comment>
<gene>
    <name evidence="1" type="ORF">BDA99DRAFT_536963</name>
</gene>
<protein>
    <submittedName>
        <fullName evidence="1">Uncharacterized protein</fullName>
    </submittedName>
</protein>
<keyword evidence="2" id="KW-1185">Reference proteome</keyword>
<reference evidence="1" key="1">
    <citation type="journal article" date="2022" name="IScience">
        <title>Evolution of zygomycete secretomes and the origins of terrestrial fungal ecologies.</title>
        <authorList>
            <person name="Chang Y."/>
            <person name="Wang Y."/>
            <person name="Mondo S."/>
            <person name="Ahrendt S."/>
            <person name="Andreopoulos W."/>
            <person name="Barry K."/>
            <person name="Beard J."/>
            <person name="Benny G.L."/>
            <person name="Blankenship S."/>
            <person name="Bonito G."/>
            <person name="Cuomo C."/>
            <person name="Desiro A."/>
            <person name="Gervers K.A."/>
            <person name="Hundley H."/>
            <person name="Kuo A."/>
            <person name="LaButti K."/>
            <person name="Lang B.F."/>
            <person name="Lipzen A."/>
            <person name="O'Donnell K."/>
            <person name="Pangilinan J."/>
            <person name="Reynolds N."/>
            <person name="Sandor L."/>
            <person name="Smith M.E."/>
            <person name="Tsang A."/>
            <person name="Grigoriev I.V."/>
            <person name="Stajich J.E."/>
            <person name="Spatafora J.W."/>
        </authorList>
    </citation>
    <scope>NUCLEOTIDE SEQUENCE</scope>
    <source>
        <strain evidence="1">RSA 2281</strain>
    </source>
</reference>
<evidence type="ECO:0000313" key="2">
    <source>
        <dbReference type="Proteomes" id="UP001209540"/>
    </source>
</evidence>
<accession>A0AAD5K137</accession>
<organism evidence="1 2">
    <name type="scientific">Phascolomyces articulosus</name>
    <dbReference type="NCBI Taxonomy" id="60185"/>
    <lineage>
        <taxon>Eukaryota</taxon>
        <taxon>Fungi</taxon>
        <taxon>Fungi incertae sedis</taxon>
        <taxon>Mucoromycota</taxon>
        <taxon>Mucoromycotina</taxon>
        <taxon>Mucoromycetes</taxon>
        <taxon>Mucorales</taxon>
        <taxon>Lichtheimiaceae</taxon>
        <taxon>Phascolomyces</taxon>
    </lineage>
</organism>
<dbReference type="Proteomes" id="UP001209540">
    <property type="component" value="Unassembled WGS sequence"/>
</dbReference>
<reference evidence="1" key="2">
    <citation type="submission" date="2023-02" db="EMBL/GenBank/DDBJ databases">
        <authorList>
            <consortium name="DOE Joint Genome Institute"/>
            <person name="Mondo S.J."/>
            <person name="Chang Y."/>
            <person name="Wang Y."/>
            <person name="Ahrendt S."/>
            <person name="Andreopoulos W."/>
            <person name="Barry K."/>
            <person name="Beard J."/>
            <person name="Benny G.L."/>
            <person name="Blankenship S."/>
            <person name="Bonito G."/>
            <person name="Cuomo C."/>
            <person name="Desiro A."/>
            <person name="Gervers K.A."/>
            <person name="Hundley H."/>
            <person name="Kuo A."/>
            <person name="LaButti K."/>
            <person name="Lang B.F."/>
            <person name="Lipzen A."/>
            <person name="O'Donnell K."/>
            <person name="Pangilinan J."/>
            <person name="Reynolds N."/>
            <person name="Sandor L."/>
            <person name="Smith M.W."/>
            <person name="Tsang A."/>
            <person name="Grigoriev I.V."/>
            <person name="Stajich J.E."/>
            <person name="Spatafora J.W."/>
        </authorList>
    </citation>
    <scope>NUCLEOTIDE SEQUENCE</scope>
    <source>
        <strain evidence="1">RSA 2281</strain>
    </source>
</reference>
<proteinExistence type="predicted"/>
<sequence>MPYHVEKVDRDEIEKHGVKEDELKEEELEELRRFGLFSFKKQCRLRKRRQNVRYKEDDDVLSDDNFSTKRRGLYVWCQGCNNGGHLEHIREWFNSGDKYPWGCDHSCTLSSLVTLWSPASKQTIQNITNAMTTL</sequence>
<evidence type="ECO:0000313" key="1">
    <source>
        <dbReference type="EMBL" id="KAI9264245.1"/>
    </source>
</evidence>